<dbReference type="GeneID" id="6004888"/>
<gene>
    <name evidence="2" type="ORF">CC1G_04435</name>
</gene>
<keyword evidence="3" id="KW-1185">Reference proteome</keyword>
<dbReference type="KEGG" id="cci:CC1G_04435"/>
<evidence type="ECO:0000256" key="1">
    <source>
        <dbReference type="SAM" id="MobiDB-lite"/>
    </source>
</evidence>
<dbReference type="OrthoDB" id="3063237at2759"/>
<dbReference type="AlphaFoldDB" id="A8N0L4"/>
<feature type="region of interest" description="Disordered" evidence="1">
    <location>
        <begin position="1"/>
        <end position="52"/>
    </location>
</feature>
<protein>
    <submittedName>
        <fullName evidence="2">Uncharacterized protein</fullName>
    </submittedName>
</protein>
<comment type="caution">
    <text evidence="2">The sequence shown here is derived from an EMBL/GenBank/DDBJ whole genome shotgun (WGS) entry which is preliminary data.</text>
</comment>
<name>A8N0L4_COPC7</name>
<dbReference type="RefSeq" id="XP_001828464.1">
    <property type="nucleotide sequence ID" value="XM_001828412.1"/>
</dbReference>
<accession>A8N0L4</accession>
<dbReference type="VEuPathDB" id="FungiDB:CC1G_04435"/>
<evidence type="ECO:0000313" key="3">
    <source>
        <dbReference type="Proteomes" id="UP000001861"/>
    </source>
</evidence>
<dbReference type="STRING" id="240176.A8N0L4"/>
<organism evidence="2 3">
    <name type="scientific">Coprinopsis cinerea (strain Okayama-7 / 130 / ATCC MYA-4618 / FGSC 9003)</name>
    <name type="common">Inky cap fungus</name>
    <name type="synonym">Hormographiella aspergillata</name>
    <dbReference type="NCBI Taxonomy" id="240176"/>
    <lineage>
        <taxon>Eukaryota</taxon>
        <taxon>Fungi</taxon>
        <taxon>Dikarya</taxon>
        <taxon>Basidiomycota</taxon>
        <taxon>Agaricomycotina</taxon>
        <taxon>Agaricomycetes</taxon>
        <taxon>Agaricomycetidae</taxon>
        <taxon>Agaricales</taxon>
        <taxon>Agaricineae</taxon>
        <taxon>Psathyrellaceae</taxon>
        <taxon>Coprinopsis</taxon>
    </lineage>
</organism>
<evidence type="ECO:0000313" key="2">
    <source>
        <dbReference type="EMBL" id="EAU93456.1"/>
    </source>
</evidence>
<reference evidence="2 3" key="1">
    <citation type="journal article" date="2010" name="Proc. Natl. Acad. Sci. U.S.A.">
        <title>Insights into evolution of multicellular fungi from the assembled chromosomes of the mushroom Coprinopsis cinerea (Coprinus cinereus).</title>
        <authorList>
            <person name="Stajich J.E."/>
            <person name="Wilke S.K."/>
            <person name="Ahren D."/>
            <person name="Au C.H."/>
            <person name="Birren B.W."/>
            <person name="Borodovsky M."/>
            <person name="Burns C."/>
            <person name="Canback B."/>
            <person name="Casselton L.A."/>
            <person name="Cheng C.K."/>
            <person name="Deng J."/>
            <person name="Dietrich F.S."/>
            <person name="Fargo D.C."/>
            <person name="Farman M.L."/>
            <person name="Gathman A.C."/>
            <person name="Goldberg J."/>
            <person name="Guigo R."/>
            <person name="Hoegger P.J."/>
            <person name="Hooker J.B."/>
            <person name="Huggins A."/>
            <person name="James T.Y."/>
            <person name="Kamada T."/>
            <person name="Kilaru S."/>
            <person name="Kodira C."/>
            <person name="Kues U."/>
            <person name="Kupfer D."/>
            <person name="Kwan H.S."/>
            <person name="Lomsadze A."/>
            <person name="Li W."/>
            <person name="Lilly W.W."/>
            <person name="Ma L.J."/>
            <person name="Mackey A.J."/>
            <person name="Manning G."/>
            <person name="Martin F."/>
            <person name="Muraguchi H."/>
            <person name="Natvig D.O."/>
            <person name="Palmerini H."/>
            <person name="Ramesh M.A."/>
            <person name="Rehmeyer C.J."/>
            <person name="Roe B.A."/>
            <person name="Shenoy N."/>
            <person name="Stanke M."/>
            <person name="Ter-Hovhannisyan V."/>
            <person name="Tunlid A."/>
            <person name="Velagapudi R."/>
            <person name="Vision T.J."/>
            <person name="Zeng Q."/>
            <person name="Zolan M.E."/>
            <person name="Pukkila P.J."/>
        </authorList>
    </citation>
    <scope>NUCLEOTIDE SEQUENCE [LARGE SCALE GENOMIC DNA]</scope>
    <source>
        <strain evidence="3">Okayama-7 / 130 / ATCC MYA-4618 / FGSC 9003</strain>
    </source>
</reference>
<feature type="compositionally biased region" description="Low complexity" evidence="1">
    <location>
        <begin position="21"/>
        <end position="37"/>
    </location>
</feature>
<dbReference type="EMBL" id="AACS02000001">
    <property type="protein sequence ID" value="EAU93456.1"/>
    <property type="molecule type" value="Genomic_DNA"/>
</dbReference>
<proteinExistence type="predicted"/>
<dbReference type="InParanoid" id="A8N0L4"/>
<sequence length="90" mass="9884">MSQRLRPTLRDRSSLLGGGSSSSSPSPSGRSSPFGLGYNQPSHGHGFQPNGQRFAEDLESQNDEAIEGLSKKVKLLKDALEMKYENQQYN</sequence>
<dbReference type="Proteomes" id="UP000001861">
    <property type="component" value="Unassembled WGS sequence"/>
</dbReference>